<dbReference type="GO" id="GO:0031122">
    <property type="term" value="P:cytoplasmic microtubule organization"/>
    <property type="evidence" value="ECO:0007669"/>
    <property type="project" value="TreeGrafter"/>
</dbReference>
<keyword evidence="4" id="KW-1185">Reference proteome</keyword>
<accession>K0SGA1</accession>
<dbReference type="Proteomes" id="UP000266841">
    <property type="component" value="Unassembled WGS sequence"/>
</dbReference>
<dbReference type="GO" id="GO:0030705">
    <property type="term" value="P:cytoskeleton-dependent intracellular transport"/>
    <property type="evidence" value="ECO:0007669"/>
    <property type="project" value="TreeGrafter"/>
</dbReference>
<sequence>MLPGANLIHLESAQLPSQRLSLSSMMNRSPGGVNATTTSCGHRVRLKFKSFEDFSSRVLLVPFDEDFIGAKVAAAAALADEERDTDVDETTADNGISKSPGAIKETSQDEHLASTSCDTLDSDDMKDKPPEGYILVEIIIQHGKQDQERVNIERVEFSEILSEIRSTNFPAAMVFAHHLVEDESPPEESDNDNSLEESTVDSCTSTETNSEQTHATDAVLSREEAARLAKQAALQLGGRLSRWGYSAAAQVSTKATEAASAMQEIRDERNRKLKEDKQNRDSENRDSNVDVEQEGKLRDDDESEYTEEQVGTSELSIRDCKVYLQSSSGFIELTSDYEGLTITNMSLISVRLSIDKGCPGWYSCRVVLPTSFHSHIQVGTDGYSFQWFREKDDDADEWTSLDGCSYAMYQPSVSDAGCRLKCVINHGDKQKICHIHHKVSVDSAQFDAARSALLEGKRCCTFGNLAVMNEQSFLFIKVEVTVQDDFISGQKMYIEKITGGSKADAIFDKAETVTNFQAVADPSKPKVFYLVTSDFGKVALVSANRKSRETLLISLGLANFAGRLSTLSPHSDIYPCSSVAKEISTLPPLSCNGDGDINRLQKIDLQLQETTLLLAGKNASIGTLQVQLAASDGENRRLEDNLAACQDELRLSHDKLKEQEDRIRELESSERQRETAHSKAVKALRNEKAVLQAAVDAREGKIDVLRHRLAEMEESVSVSTDQLATIERISSELKRTREQCSTADKVVEKMKTAELELSEDLQDIAVDLNARFEAATDSAAKCQTELRRLKLEKNSLKNINDGLSKELHRVSKHATDSLELSKLHKAMEKIQQELETAKMRNESLQKQMWLANTEKRSALEKLEATSIAHQQLVSYQIAKDGRSGSASDARVVELEIVVSNLTEHLEAKEMQMTTYRQLINDLASEASP</sequence>
<feature type="coiled-coil region" evidence="1">
    <location>
        <begin position="628"/>
        <end position="676"/>
    </location>
</feature>
<name>K0SGA1_THAOC</name>
<feature type="compositionally biased region" description="Polar residues" evidence="2">
    <location>
        <begin position="200"/>
        <end position="215"/>
    </location>
</feature>
<dbReference type="GO" id="GO:0051959">
    <property type="term" value="F:dynein light intermediate chain binding"/>
    <property type="evidence" value="ECO:0007669"/>
    <property type="project" value="TreeGrafter"/>
</dbReference>
<feature type="compositionally biased region" description="Acidic residues" evidence="2">
    <location>
        <begin position="182"/>
        <end position="199"/>
    </location>
</feature>
<evidence type="ECO:0000256" key="1">
    <source>
        <dbReference type="SAM" id="Coils"/>
    </source>
</evidence>
<dbReference type="GO" id="GO:0005737">
    <property type="term" value="C:cytoplasm"/>
    <property type="evidence" value="ECO:0007669"/>
    <property type="project" value="TreeGrafter"/>
</dbReference>
<proteinExistence type="predicted"/>
<comment type="caution">
    <text evidence="3">The sequence shown here is derived from an EMBL/GenBank/DDBJ whole genome shotgun (WGS) entry which is preliminary data.</text>
</comment>
<dbReference type="OrthoDB" id="196779at2759"/>
<feature type="coiled-coil region" evidence="1">
    <location>
        <begin position="772"/>
        <end position="847"/>
    </location>
</feature>
<dbReference type="EMBL" id="AGNL01017746">
    <property type="protein sequence ID" value="EJK64019.1"/>
    <property type="molecule type" value="Genomic_DNA"/>
</dbReference>
<feature type="region of interest" description="Disordered" evidence="2">
    <location>
        <begin position="79"/>
        <end position="128"/>
    </location>
</feature>
<dbReference type="GO" id="GO:0008017">
    <property type="term" value="F:microtubule binding"/>
    <property type="evidence" value="ECO:0007669"/>
    <property type="project" value="TreeGrafter"/>
</dbReference>
<dbReference type="OMA" id="ARINDTW"/>
<keyword evidence="1" id="KW-0175">Coiled coil</keyword>
<gene>
    <name evidence="3" type="ORF">THAOC_15293</name>
</gene>
<organism evidence="3 4">
    <name type="scientific">Thalassiosira oceanica</name>
    <name type="common">Marine diatom</name>
    <dbReference type="NCBI Taxonomy" id="159749"/>
    <lineage>
        <taxon>Eukaryota</taxon>
        <taxon>Sar</taxon>
        <taxon>Stramenopiles</taxon>
        <taxon>Ochrophyta</taxon>
        <taxon>Bacillariophyta</taxon>
        <taxon>Coscinodiscophyceae</taxon>
        <taxon>Thalassiosirophycidae</taxon>
        <taxon>Thalassiosirales</taxon>
        <taxon>Thalassiosiraceae</taxon>
        <taxon>Thalassiosira</taxon>
    </lineage>
</organism>
<dbReference type="AlphaFoldDB" id="K0SGA1"/>
<evidence type="ECO:0000313" key="3">
    <source>
        <dbReference type="EMBL" id="EJK64019.1"/>
    </source>
</evidence>
<feature type="compositionally biased region" description="Basic and acidic residues" evidence="2">
    <location>
        <begin position="270"/>
        <end position="299"/>
    </location>
</feature>
<dbReference type="Gene3D" id="2.60.40.2700">
    <property type="match status" value="1"/>
</dbReference>
<dbReference type="Gene3D" id="1.10.287.1490">
    <property type="match status" value="1"/>
</dbReference>
<evidence type="ECO:0000313" key="4">
    <source>
        <dbReference type="Proteomes" id="UP000266841"/>
    </source>
</evidence>
<dbReference type="eggNOG" id="ENOG502T4J0">
    <property type="taxonomic scope" value="Eukaryota"/>
</dbReference>
<feature type="region of interest" description="Disordered" evidence="2">
    <location>
        <begin position="270"/>
        <end position="311"/>
    </location>
</feature>
<reference evidence="3 4" key="1">
    <citation type="journal article" date="2012" name="Genome Biol.">
        <title>Genome and low-iron response of an oceanic diatom adapted to chronic iron limitation.</title>
        <authorList>
            <person name="Lommer M."/>
            <person name="Specht M."/>
            <person name="Roy A.S."/>
            <person name="Kraemer L."/>
            <person name="Andreson R."/>
            <person name="Gutowska M.A."/>
            <person name="Wolf J."/>
            <person name="Bergner S.V."/>
            <person name="Schilhabel M.B."/>
            <person name="Klostermeier U.C."/>
            <person name="Beiko R.G."/>
            <person name="Rosenstiel P."/>
            <person name="Hippler M."/>
            <person name="Laroche J."/>
        </authorList>
    </citation>
    <scope>NUCLEOTIDE SEQUENCE [LARGE SCALE GENOMIC DNA]</scope>
    <source>
        <strain evidence="3 4">CCMP1005</strain>
    </source>
</reference>
<feature type="compositionally biased region" description="Acidic residues" evidence="2">
    <location>
        <begin position="79"/>
        <end position="91"/>
    </location>
</feature>
<evidence type="ECO:0000256" key="2">
    <source>
        <dbReference type="SAM" id="MobiDB-lite"/>
    </source>
</evidence>
<feature type="region of interest" description="Disordered" evidence="2">
    <location>
        <begin position="182"/>
        <end position="221"/>
    </location>
</feature>
<protein>
    <submittedName>
        <fullName evidence="3">Uncharacterized protein</fullName>
    </submittedName>
</protein>
<dbReference type="PANTHER" id="PTHR18947:SF28">
    <property type="entry name" value="GIRDIN, ISOFORM A"/>
    <property type="match status" value="1"/>
</dbReference>
<dbReference type="GO" id="GO:0005815">
    <property type="term" value="C:microtubule organizing center"/>
    <property type="evidence" value="ECO:0007669"/>
    <property type="project" value="TreeGrafter"/>
</dbReference>
<dbReference type="PANTHER" id="PTHR18947">
    <property type="entry name" value="HOOK PROTEINS"/>
    <property type="match status" value="1"/>
</dbReference>